<dbReference type="AlphaFoldDB" id="A0A1Y1X4P6"/>
<keyword evidence="1" id="KW-1133">Transmembrane helix</keyword>
<evidence type="ECO:0008006" key="4">
    <source>
        <dbReference type="Google" id="ProtNLM"/>
    </source>
</evidence>
<dbReference type="EMBL" id="MCFG01000135">
    <property type="protein sequence ID" value="ORX80791.1"/>
    <property type="molecule type" value="Genomic_DNA"/>
</dbReference>
<feature type="transmembrane region" description="Helical" evidence="1">
    <location>
        <begin position="45"/>
        <end position="67"/>
    </location>
</feature>
<dbReference type="Proteomes" id="UP000193944">
    <property type="component" value="Unassembled WGS sequence"/>
</dbReference>
<feature type="transmembrane region" description="Helical" evidence="1">
    <location>
        <begin position="104"/>
        <end position="125"/>
    </location>
</feature>
<evidence type="ECO:0000313" key="3">
    <source>
        <dbReference type="Proteomes" id="UP000193944"/>
    </source>
</evidence>
<feature type="transmembrane region" description="Helical" evidence="1">
    <location>
        <begin position="20"/>
        <end position="39"/>
    </location>
</feature>
<protein>
    <recommendedName>
        <fullName evidence="4">MARVEL domain-containing protein</fullName>
    </recommendedName>
</protein>
<gene>
    <name evidence="2" type="ORF">BCR32DRAFT_299865</name>
</gene>
<reference evidence="2 3" key="1">
    <citation type="submission" date="2016-08" db="EMBL/GenBank/DDBJ databases">
        <title>A Parts List for Fungal Cellulosomes Revealed by Comparative Genomics.</title>
        <authorList>
            <consortium name="DOE Joint Genome Institute"/>
            <person name="Haitjema C.H."/>
            <person name="Gilmore S.P."/>
            <person name="Henske J.K."/>
            <person name="Solomon K.V."/>
            <person name="De Groot R."/>
            <person name="Kuo A."/>
            <person name="Mondo S.J."/>
            <person name="Salamov A.A."/>
            <person name="Labutti K."/>
            <person name="Zhao Z."/>
            <person name="Chiniquy J."/>
            <person name="Barry K."/>
            <person name="Brewer H.M."/>
            <person name="Purvine S.O."/>
            <person name="Wright A.T."/>
            <person name="Boxma B."/>
            <person name="Van Alen T."/>
            <person name="Hackstein J.H."/>
            <person name="Baker S.E."/>
            <person name="Grigoriev I.V."/>
            <person name="O'Malley M.A."/>
        </authorList>
    </citation>
    <scope>NUCLEOTIDE SEQUENCE [LARGE SCALE GENOMIC DNA]</scope>
    <source>
        <strain evidence="2 3">S4</strain>
    </source>
</reference>
<keyword evidence="3" id="KW-1185">Reference proteome</keyword>
<proteinExistence type="predicted"/>
<sequence>MSESKPNKYFKCISNRTSAILYLCLLFVFSLCFLIYSIFKPSASKFIFIVVAIVLIIYIIVALYQLLKNDKLILERYTKGSFIFIVILFIILDLLIYFNNEKHFIELVILDIIVVMILLFGLLTYSEYYKEKKEINNHTQNNRQLEQGN</sequence>
<evidence type="ECO:0000256" key="1">
    <source>
        <dbReference type="SAM" id="Phobius"/>
    </source>
</evidence>
<reference evidence="2 3" key="2">
    <citation type="submission" date="2016-08" db="EMBL/GenBank/DDBJ databases">
        <title>Pervasive Adenine N6-methylation of Active Genes in Fungi.</title>
        <authorList>
            <consortium name="DOE Joint Genome Institute"/>
            <person name="Mondo S.J."/>
            <person name="Dannebaum R.O."/>
            <person name="Kuo R.C."/>
            <person name="Labutti K."/>
            <person name="Haridas S."/>
            <person name="Kuo A."/>
            <person name="Salamov A."/>
            <person name="Ahrendt S.R."/>
            <person name="Lipzen A."/>
            <person name="Sullivan W."/>
            <person name="Andreopoulos W.B."/>
            <person name="Clum A."/>
            <person name="Lindquist E."/>
            <person name="Daum C."/>
            <person name="Ramamoorthy G.K."/>
            <person name="Gryganskyi A."/>
            <person name="Culley D."/>
            <person name="Magnuson J.K."/>
            <person name="James T.Y."/>
            <person name="O'Malley M.A."/>
            <person name="Stajich J.E."/>
            <person name="Spatafora J.W."/>
            <person name="Visel A."/>
            <person name="Grigoriev I.V."/>
        </authorList>
    </citation>
    <scope>NUCLEOTIDE SEQUENCE [LARGE SCALE GENOMIC DNA]</scope>
    <source>
        <strain evidence="2 3">S4</strain>
    </source>
</reference>
<keyword evidence="1" id="KW-0812">Transmembrane</keyword>
<feature type="transmembrane region" description="Helical" evidence="1">
    <location>
        <begin position="79"/>
        <end position="98"/>
    </location>
</feature>
<evidence type="ECO:0000313" key="2">
    <source>
        <dbReference type="EMBL" id="ORX80791.1"/>
    </source>
</evidence>
<comment type="caution">
    <text evidence="2">The sequence shown here is derived from an EMBL/GenBank/DDBJ whole genome shotgun (WGS) entry which is preliminary data.</text>
</comment>
<organism evidence="2 3">
    <name type="scientific">Anaeromyces robustus</name>
    <dbReference type="NCBI Taxonomy" id="1754192"/>
    <lineage>
        <taxon>Eukaryota</taxon>
        <taxon>Fungi</taxon>
        <taxon>Fungi incertae sedis</taxon>
        <taxon>Chytridiomycota</taxon>
        <taxon>Chytridiomycota incertae sedis</taxon>
        <taxon>Neocallimastigomycetes</taxon>
        <taxon>Neocallimastigales</taxon>
        <taxon>Neocallimastigaceae</taxon>
        <taxon>Anaeromyces</taxon>
    </lineage>
</organism>
<name>A0A1Y1X4P6_9FUNG</name>
<accession>A0A1Y1X4P6</accession>
<keyword evidence="1" id="KW-0472">Membrane</keyword>